<dbReference type="GO" id="GO:0003941">
    <property type="term" value="F:L-serine ammonia-lyase activity"/>
    <property type="evidence" value="ECO:0007669"/>
    <property type="project" value="TreeGrafter"/>
</dbReference>
<dbReference type="PANTHER" id="PTHR43050">
    <property type="entry name" value="SERINE / THREONINE RACEMASE FAMILY MEMBER"/>
    <property type="match status" value="1"/>
</dbReference>
<name>A0A2Z6MBE6_TRISU</name>
<evidence type="ECO:0000256" key="12">
    <source>
        <dbReference type="ARBA" id="ARBA00081761"/>
    </source>
</evidence>
<dbReference type="GO" id="GO:0008721">
    <property type="term" value="F:D-serine ammonia-lyase activity"/>
    <property type="evidence" value="ECO:0007669"/>
    <property type="project" value="UniProtKB-EC"/>
</dbReference>
<dbReference type="EC" id="4.3.1.18" evidence="9"/>
<evidence type="ECO:0000256" key="6">
    <source>
        <dbReference type="ARBA" id="ARBA00022842"/>
    </source>
</evidence>
<dbReference type="Pfam" id="PF00291">
    <property type="entry name" value="PALP"/>
    <property type="match status" value="1"/>
</dbReference>
<dbReference type="PROSITE" id="PS00165">
    <property type="entry name" value="DEHYDRATASE_SER_THR"/>
    <property type="match status" value="1"/>
</dbReference>
<proteinExistence type="inferred from homology"/>
<dbReference type="EMBL" id="DF973198">
    <property type="protein sequence ID" value="GAU19463.1"/>
    <property type="molecule type" value="Genomic_DNA"/>
</dbReference>
<dbReference type="Gene3D" id="3.40.50.1100">
    <property type="match status" value="2"/>
</dbReference>
<comment type="cofactor">
    <cofactor evidence="4">
        <name>Mg(2+)</name>
        <dbReference type="ChEBI" id="CHEBI:18420"/>
    </cofactor>
</comment>
<feature type="domain" description="Tryptophan synthase beta chain-like PALP" evidence="13">
    <location>
        <begin position="29"/>
        <end position="319"/>
    </location>
</feature>
<dbReference type="GO" id="GO:0005524">
    <property type="term" value="F:ATP binding"/>
    <property type="evidence" value="ECO:0007669"/>
    <property type="project" value="TreeGrafter"/>
</dbReference>
<dbReference type="GO" id="GO:0018114">
    <property type="term" value="F:threonine racemase activity"/>
    <property type="evidence" value="ECO:0007669"/>
    <property type="project" value="TreeGrafter"/>
</dbReference>
<dbReference type="InterPro" id="IPR036052">
    <property type="entry name" value="TrpB-like_PALP_sf"/>
</dbReference>
<evidence type="ECO:0000256" key="5">
    <source>
        <dbReference type="ARBA" id="ARBA00010869"/>
    </source>
</evidence>
<dbReference type="OrthoDB" id="4418812at2759"/>
<accession>A0A2Z6MBE6</accession>
<keyword evidence="6" id="KW-0460">Magnesium</keyword>
<evidence type="ECO:0000313" key="15">
    <source>
        <dbReference type="Proteomes" id="UP000242715"/>
    </source>
</evidence>
<evidence type="ECO:0000256" key="9">
    <source>
        <dbReference type="ARBA" id="ARBA00066349"/>
    </source>
</evidence>
<dbReference type="EC" id="5.1.1.18" evidence="10"/>
<gene>
    <name evidence="14" type="ORF">TSUD_77070</name>
</gene>
<dbReference type="AlphaFoldDB" id="A0A2Z6MBE6"/>
<dbReference type="InterPro" id="IPR001926">
    <property type="entry name" value="TrpB-like_PALP"/>
</dbReference>
<dbReference type="FunFam" id="3.40.50.1100:FF:000007">
    <property type="entry name" value="L-threonine dehydratase catabolic TdcB"/>
    <property type="match status" value="1"/>
</dbReference>
<dbReference type="GO" id="GO:0030378">
    <property type="term" value="F:serine racemase activity"/>
    <property type="evidence" value="ECO:0007669"/>
    <property type="project" value="UniProtKB-EC"/>
</dbReference>
<protein>
    <recommendedName>
        <fullName evidence="11">Serine racemase</fullName>
        <ecNumber evidence="9">4.3.1.18</ecNumber>
        <ecNumber evidence="10">5.1.1.18</ecNumber>
    </recommendedName>
    <alternativeName>
        <fullName evidence="12">D-serine dehydratase</fullName>
    </alternativeName>
</protein>
<dbReference type="SUPFAM" id="SSF53686">
    <property type="entry name" value="Tryptophan synthase beta subunit-like PLP-dependent enzymes"/>
    <property type="match status" value="1"/>
</dbReference>
<evidence type="ECO:0000256" key="11">
    <source>
        <dbReference type="ARBA" id="ARBA00070760"/>
    </source>
</evidence>
<dbReference type="GO" id="GO:0000287">
    <property type="term" value="F:magnesium ion binding"/>
    <property type="evidence" value="ECO:0007669"/>
    <property type="project" value="TreeGrafter"/>
</dbReference>
<sequence>MEEEGQITKGKYAADISSIKEAHDRIKSLVLKTPVLSSASLDAMSGRQLHFKCENFQKGGAFKFRGACNAVFSLNDEEASKGVITHSSGNHAAALALAAKLRGIPAYIVIPKNAPTCKVENVKRYGGQVIWSEANMRSREEVANKVWQETGAIFIHPYNDGRILSGQGTISLEFLEQAPQIDTLVVPISGGGLISGVALAAKSINPAIRILAAEPKGADDAAQSKAAGRIITLPETNTIADGLRAFLGDFTWPVVRDLVEDIITVEDSEIIKAMKLCFEILKIVVEPSGAIGLAAVLSETFQKNPAWKDCKHIGIVVSGGNVDMAVLWDSLKK</sequence>
<evidence type="ECO:0000256" key="1">
    <source>
        <dbReference type="ARBA" id="ARBA00001913"/>
    </source>
</evidence>
<evidence type="ECO:0000259" key="13">
    <source>
        <dbReference type="Pfam" id="PF00291"/>
    </source>
</evidence>
<evidence type="ECO:0000256" key="7">
    <source>
        <dbReference type="ARBA" id="ARBA00022898"/>
    </source>
</evidence>
<keyword evidence="15" id="KW-1185">Reference proteome</keyword>
<organism evidence="14 15">
    <name type="scientific">Trifolium subterraneum</name>
    <name type="common">Subterranean clover</name>
    <dbReference type="NCBI Taxonomy" id="3900"/>
    <lineage>
        <taxon>Eukaryota</taxon>
        <taxon>Viridiplantae</taxon>
        <taxon>Streptophyta</taxon>
        <taxon>Embryophyta</taxon>
        <taxon>Tracheophyta</taxon>
        <taxon>Spermatophyta</taxon>
        <taxon>Magnoliopsida</taxon>
        <taxon>eudicotyledons</taxon>
        <taxon>Gunneridae</taxon>
        <taxon>Pentapetalae</taxon>
        <taxon>rosids</taxon>
        <taxon>fabids</taxon>
        <taxon>Fabales</taxon>
        <taxon>Fabaceae</taxon>
        <taxon>Papilionoideae</taxon>
        <taxon>50 kb inversion clade</taxon>
        <taxon>NPAAA clade</taxon>
        <taxon>Hologalegina</taxon>
        <taxon>IRL clade</taxon>
        <taxon>Trifolieae</taxon>
        <taxon>Trifolium</taxon>
    </lineage>
</organism>
<comment type="cofactor">
    <cofactor evidence="2">
        <name>pyridoxal 5'-phosphate</name>
        <dbReference type="ChEBI" id="CHEBI:597326"/>
    </cofactor>
</comment>
<evidence type="ECO:0000256" key="3">
    <source>
        <dbReference type="ARBA" id="ARBA00001936"/>
    </source>
</evidence>
<dbReference type="Proteomes" id="UP000242715">
    <property type="component" value="Unassembled WGS sequence"/>
</dbReference>
<evidence type="ECO:0000256" key="8">
    <source>
        <dbReference type="ARBA" id="ARBA00023239"/>
    </source>
</evidence>
<comment type="cofactor">
    <cofactor evidence="3">
        <name>Mn(2+)</name>
        <dbReference type="ChEBI" id="CHEBI:29035"/>
    </cofactor>
</comment>
<comment type="similarity">
    <text evidence="5">Belongs to the serine/threonine dehydratase family.</text>
</comment>
<evidence type="ECO:0000256" key="4">
    <source>
        <dbReference type="ARBA" id="ARBA00001946"/>
    </source>
</evidence>
<evidence type="ECO:0000313" key="14">
    <source>
        <dbReference type="EMBL" id="GAU19463.1"/>
    </source>
</evidence>
<evidence type="ECO:0000256" key="2">
    <source>
        <dbReference type="ARBA" id="ARBA00001933"/>
    </source>
</evidence>
<evidence type="ECO:0000256" key="10">
    <source>
        <dbReference type="ARBA" id="ARBA00066592"/>
    </source>
</evidence>
<dbReference type="GO" id="GO:0030170">
    <property type="term" value="F:pyridoxal phosphate binding"/>
    <property type="evidence" value="ECO:0007669"/>
    <property type="project" value="InterPro"/>
</dbReference>
<reference evidence="15" key="1">
    <citation type="journal article" date="2017" name="Front. Plant Sci.">
        <title>Climate Clever Clovers: New Paradigm to Reduce the Environmental Footprint of Ruminants by Breeding Low Methanogenic Forages Utilizing Haplotype Variation.</title>
        <authorList>
            <person name="Kaur P."/>
            <person name="Appels R."/>
            <person name="Bayer P.E."/>
            <person name="Keeble-Gagnere G."/>
            <person name="Wang J."/>
            <person name="Hirakawa H."/>
            <person name="Shirasawa K."/>
            <person name="Vercoe P."/>
            <person name="Stefanova K."/>
            <person name="Durmic Z."/>
            <person name="Nichols P."/>
            <person name="Revell C."/>
            <person name="Isobe S.N."/>
            <person name="Edwards D."/>
            <person name="Erskine W."/>
        </authorList>
    </citation>
    <scope>NUCLEOTIDE SEQUENCE [LARGE SCALE GENOMIC DNA]</scope>
    <source>
        <strain evidence="15">cv. Daliak</strain>
    </source>
</reference>
<dbReference type="GO" id="GO:0070179">
    <property type="term" value="P:D-serine biosynthetic process"/>
    <property type="evidence" value="ECO:0007669"/>
    <property type="project" value="TreeGrafter"/>
</dbReference>
<keyword evidence="7" id="KW-0663">Pyridoxal phosphate</keyword>
<dbReference type="PANTHER" id="PTHR43050:SF1">
    <property type="entry name" value="SERINE RACEMASE"/>
    <property type="match status" value="1"/>
</dbReference>
<keyword evidence="8" id="KW-0456">Lyase</keyword>
<dbReference type="InterPro" id="IPR000634">
    <property type="entry name" value="Ser/Thr_deHydtase_PyrdxlP-BS"/>
</dbReference>
<dbReference type="CDD" id="cd01562">
    <property type="entry name" value="Thr-dehyd"/>
    <property type="match status" value="1"/>
</dbReference>
<dbReference type="GO" id="GO:0006563">
    <property type="term" value="P:L-serine metabolic process"/>
    <property type="evidence" value="ECO:0007669"/>
    <property type="project" value="UniProtKB-ARBA"/>
</dbReference>
<comment type="cofactor">
    <cofactor evidence="1">
        <name>Ca(2+)</name>
        <dbReference type="ChEBI" id="CHEBI:29108"/>
    </cofactor>
</comment>